<dbReference type="InterPro" id="IPR011990">
    <property type="entry name" value="TPR-like_helical_dom_sf"/>
</dbReference>
<comment type="caution">
    <text evidence="1">The sequence shown here is derived from an EMBL/GenBank/DDBJ whole genome shotgun (WGS) entry which is preliminary data.</text>
</comment>
<evidence type="ECO:0000313" key="1">
    <source>
        <dbReference type="EMBL" id="MDT3401956.1"/>
    </source>
</evidence>
<name>A0ABU3GQB5_9SPHI</name>
<proteinExistence type="predicted"/>
<dbReference type="RefSeq" id="WP_311947976.1">
    <property type="nucleotide sequence ID" value="NZ_JAVLVU010000001.1"/>
</dbReference>
<dbReference type="SUPFAM" id="SSF48452">
    <property type="entry name" value="TPR-like"/>
    <property type="match status" value="1"/>
</dbReference>
<evidence type="ECO:0008006" key="3">
    <source>
        <dbReference type="Google" id="ProtNLM"/>
    </source>
</evidence>
<evidence type="ECO:0000313" key="2">
    <source>
        <dbReference type="Proteomes" id="UP001258315"/>
    </source>
</evidence>
<protein>
    <recommendedName>
        <fullName evidence="3">RagB/SusD family nutrient uptake outer membrane protein</fullName>
    </recommendedName>
</protein>
<dbReference type="Proteomes" id="UP001258315">
    <property type="component" value="Unassembled WGS sequence"/>
</dbReference>
<organism evidence="1 2">
    <name type="scientific">Mucilaginibacter terrae</name>
    <dbReference type="NCBI Taxonomy" id="1955052"/>
    <lineage>
        <taxon>Bacteria</taxon>
        <taxon>Pseudomonadati</taxon>
        <taxon>Bacteroidota</taxon>
        <taxon>Sphingobacteriia</taxon>
        <taxon>Sphingobacteriales</taxon>
        <taxon>Sphingobacteriaceae</taxon>
        <taxon>Mucilaginibacter</taxon>
    </lineage>
</organism>
<gene>
    <name evidence="1" type="ORF">QE417_001028</name>
</gene>
<reference evidence="2" key="1">
    <citation type="submission" date="2023-07" db="EMBL/GenBank/DDBJ databases">
        <title>Functional and genomic diversity of the sorghum phyllosphere microbiome.</title>
        <authorList>
            <person name="Shade A."/>
        </authorList>
    </citation>
    <scope>NUCLEOTIDE SEQUENCE [LARGE SCALE GENOMIC DNA]</scope>
    <source>
        <strain evidence="2">SORGH_AS_0422</strain>
    </source>
</reference>
<dbReference type="PROSITE" id="PS51257">
    <property type="entry name" value="PROKAR_LIPOPROTEIN"/>
    <property type="match status" value="1"/>
</dbReference>
<sequence>MKNRYIFPLMLGLLVATGCKKFLEEPALGYYSNEDLFANDATARTAINAAYIPLTFSDAAANPLWVLGDVATDDVIIGGNAGEQADYTSIDQYNILPGNGAVQSLWARYYDGIGAL</sequence>
<keyword evidence="2" id="KW-1185">Reference proteome</keyword>
<accession>A0ABU3GQB5</accession>
<dbReference type="Gene3D" id="1.25.40.390">
    <property type="match status" value="1"/>
</dbReference>
<dbReference type="EMBL" id="JAVLVU010000001">
    <property type="protein sequence ID" value="MDT3401956.1"/>
    <property type="molecule type" value="Genomic_DNA"/>
</dbReference>